<dbReference type="GeneID" id="41540792"/>
<dbReference type="RefSeq" id="WP_037644758.1">
    <property type="nucleotide sequence ID" value="NZ_BAABTN010000080.1"/>
</dbReference>
<dbReference type="Proteomes" id="UP000302139">
    <property type="component" value="Unassembled WGS sequence"/>
</dbReference>
<dbReference type="EMBL" id="BJHX01000001">
    <property type="protein sequence ID" value="GDY63684.1"/>
    <property type="molecule type" value="Genomic_DNA"/>
</dbReference>
<name>A0A4D4LTA3_STRAX</name>
<proteinExistence type="predicted"/>
<dbReference type="Proteomes" id="UP000299211">
    <property type="component" value="Unassembled WGS sequence"/>
</dbReference>
<dbReference type="EMBL" id="BJHY01000001">
    <property type="protein sequence ID" value="GDY76172.1"/>
    <property type="molecule type" value="Genomic_DNA"/>
</dbReference>
<evidence type="ECO:0000313" key="1">
    <source>
        <dbReference type="EMBL" id="GDY63684.1"/>
    </source>
</evidence>
<gene>
    <name evidence="1" type="ORF">SAV14893_030770</name>
    <name evidence="2" type="ORF">SAV31267_056570</name>
</gene>
<comment type="caution">
    <text evidence="1">The sequence shown here is derived from an EMBL/GenBank/DDBJ whole genome shotgun (WGS) entry which is preliminary data.</text>
</comment>
<evidence type="ECO:0000313" key="4">
    <source>
        <dbReference type="Proteomes" id="UP000302139"/>
    </source>
</evidence>
<reference evidence="2 3" key="1">
    <citation type="submission" date="2019-04" db="EMBL/GenBank/DDBJ databases">
        <title>Draft genome sequences of Streptomyces avermitilis ATCC 31267.</title>
        <authorList>
            <person name="Komaki H."/>
            <person name="Tamura T."/>
            <person name="Hosoyama A."/>
        </authorList>
    </citation>
    <scope>NUCLEOTIDE SEQUENCE [LARGE SCALE GENOMIC DNA]</scope>
    <source>
        <strain evidence="2 3">ATCC 31267</strain>
    </source>
</reference>
<evidence type="ECO:0008006" key="5">
    <source>
        <dbReference type="Google" id="ProtNLM"/>
    </source>
</evidence>
<accession>A0A4D4LTA3</accession>
<dbReference type="STRING" id="33903.AQJ43_04670"/>
<reference evidence="1 4" key="2">
    <citation type="submission" date="2019-04" db="EMBL/GenBank/DDBJ databases">
        <title>Draft genome sequences of Streptomyces avermitilis NBRC 14893.</title>
        <authorList>
            <person name="Komaki H."/>
            <person name="Tamura T."/>
            <person name="Hosoyama A."/>
        </authorList>
    </citation>
    <scope>NUCLEOTIDE SEQUENCE [LARGE SCALE GENOMIC DNA]</scope>
    <source>
        <strain evidence="1 4">NBRC 14893</strain>
    </source>
</reference>
<evidence type="ECO:0000313" key="3">
    <source>
        <dbReference type="Proteomes" id="UP000299211"/>
    </source>
</evidence>
<protein>
    <recommendedName>
        <fullName evidence="5">GIY-YIG domain-containing protein</fullName>
    </recommendedName>
</protein>
<dbReference type="AlphaFoldDB" id="A0A4D4LTA3"/>
<organism evidence="1 4">
    <name type="scientific">Streptomyces avermitilis</name>
    <dbReference type="NCBI Taxonomy" id="33903"/>
    <lineage>
        <taxon>Bacteria</taxon>
        <taxon>Bacillati</taxon>
        <taxon>Actinomycetota</taxon>
        <taxon>Actinomycetes</taxon>
        <taxon>Kitasatosporales</taxon>
        <taxon>Streptomycetaceae</taxon>
        <taxon>Streptomyces</taxon>
    </lineage>
</organism>
<evidence type="ECO:0000313" key="2">
    <source>
        <dbReference type="EMBL" id="GDY76172.1"/>
    </source>
</evidence>
<sequence length="123" mass="14305">MTTPRLLRLRPWVVRAMIPDQLIGTYVLFRNGTEHYIGRSDTCLRRRLLAHCATARGEYFTYDVHPTPELAFAMECSLFHAHRHHLTNVLHPDRPDHQSPKCPFCLDALTNTLKSRLRSKTLL</sequence>